<sequence length="37" mass="4210">MVAKHAKNDLKQELLIQLDDIDKKNPTLGENDFDQGN</sequence>
<name>A0A8J8GA58_9FLAO</name>
<comment type="caution">
    <text evidence="1">The sequence shown here is derived from an EMBL/GenBank/DDBJ whole genome shotgun (WGS) entry which is preliminary data.</text>
</comment>
<reference evidence="1" key="1">
    <citation type="submission" date="2020-05" db="EMBL/GenBank/DDBJ databases">
        <title>Genomic Encyclopedia of Type Strains, Phase IV (KMG-V): Genome sequencing to study the core and pangenomes of soil and plant-associated prokaryotes.</title>
        <authorList>
            <person name="Whitman W."/>
        </authorList>
    </citation>
    <scope>NUCLEOTIDE SEQUENCE</scope>
    <source>
        <strain evidence="1">16F</strain>
    </source>
</reference>
<proteinExistence type="predicted"/>
<gene>
    <name evidence="1" type="ORF">HNQ03_000889</name>
</gene>
<organism evidence="1 2">
    <name type="scientific">Frigoriflavimonas asaccharolytica</name>
    <dbReference type="NCBI Taxonomy" id="2735899"/>
    <lineage>
        <taxon>Bacteria</taxon>
        <taxon>Pseudomonadati</taxon>
        <taxon>Bacteroidota</taxon>
        <taxon>Flavobacteriia</taxon>
        <taxon>Flavobacteriales</taxon>
        <taxon>Weeksellaceae</taxon>
        <taxon>Frigoriflavimonas</taxon>
    </lineage>
</organism>
<evidence type="ECO:0000313" key="2">
    <source>
        <dbReference type="Proteomes" id="UP000610746"/>
    </source>
</evidence>
<dbReference type="AlphaFoldDB" id="A0A8J8GA58"/>
<dbReference type="Proteomes" id="UP000610746">
    <property type="component" value="Unassembled WGS sequence"/>
</dbReference>
<dbReference type="EMBL" id="JABSNO010000005">
    <property type="protein sequence ID" value="NRS91822.1"/>
    <property type="molecule type" value="Genomic_DNA"/>
</dbReference>
<protein>
    <submittedName>
        <fullName evidence="1">Uncharacterized protein</fullName>
    </submittedName>
</protein>
<evidence type="ECO:0000313" key="1">
    <source>
        <dbReference type="EMBL" id="NRS91822.1"/>
    </source>
</evidence>
<keyword evidence="2" id="KW-1185">Reference proteome</keyword>
<accession>A0A8J8GA58</accession>